<name>A0A9D9E863_9BACT</name>
<organism evidence="1 2">
    <name type="scientific">Candidatus Caccoplasma merdipullorum</name>
    <dbReference type="NCBI Taxonomy" id="2840718"/>
    <lineage>
        <taxon>Bacteria</taxon>
        <taxon>Pseudomonadati</taxon>
        <taxon>Bacteroidota</taxon>
        <taxon>Bacteroidia</taxon>
        <taxon>Bacteroidales</taxon>
        <taxon>Bacteroidaceae</taxon>
        <taxon>Bacteroidaceae incertae sedis</taxon>
        <taxon>Candidatus Caccoplasma</taxon>
    </lineage>
</organism>
<comment type="caution">
    <text evidence="1">The sequence shown here is derived from an EMBL/GenBank/DDBJ whole genome shotgun (WGS) entry which is preliminary data.</text>
</comment>
<evidence type="ECO:0000313" key="1">
    <source>
        <dbReference type="EMBL" id="MBO8438914.1"/>
    </source>
</evidence>
<dbReference type="EMBL" id="JADIMW010000085">
    <property type="protein sequence ID" value="MBO8438914.1"/>
    <property type="molecule type" value="Genomic_DNA"/>
</dbReference>
<dbReference type="Proteomes" id="UP000823636">
    <property type="component" value="Unassembled WGS sequence"/>
</dbReference>
<reference evidence="1" key="1">
    <citation type="submission" date="2020-10" db="EMBL/GenBank/DDBJ databases">
        <authorList>
            <person name="Gilroy R."/>
        </authorList>
    </citation>
    <scope>NUCLEOTIDE SEQUENCE</scope>
    <source>
        <strain evidence="1">G3-4614</strain>
    </source>
</reference>
<gene>
    <name evidence="1" type="ORF">IAC54_08495</name>
</gene>
<accession>A0A9D9E863</accession>
<evidence type="ECO:0000313" key="2">
    <source>
        <dbReference type="Proteomes" id="UP000823636"/>
    </source>
</evidence>
<protein>
    <submittedName>
        <fullName evidence="1">Uncharacterized protein</fullName>
    </submittedName>
</protein>
<reference evidence="1" key="2">
    <citation type="journal article" date="2021" name="PeerJ">
        <title>Extensive microbial diversity within the chicken gut microbiome revealed by metagenomics and culture.</title>
        <authorList>
            <person name="Gilroy R."/>
            <person name="Ravi A."/>
            <person name="Getino M."/>
            <person name="Pursley I."/>
            <person name="Horton D.L."/>
            <person name="Alikhan N.F."/>
            <person name="Baker D."/>
            <person name="Gharbi K."/>
            <person name="Hall N."/>
            <person name="Watson M."/>
            <person name="Adriaenssens E.M."/>
            <person name="Foster-Nyarko E."/>
            <person name="Jarju S."/>
            <person name="Secka A."/>
            <person name="Antonio M."/>
            <person name="Oren A."/>
            <person name="Chaudhuri R.R."/>
            <person name="La Ragione R."/>
            <person name="Hildebrand F."/>
            <person name="Pallen M.J."/>
        </authorList>
    </citation>
    <scope>NUCLEOTIDE SEQUENCE</scope>
    <source>
        <strain evidence="1">G3-4614</strain>
    </source>
</reference>
<dbReference type="AlphaFoldDB" id="A0A9D9E863"/>
<sequence length="107" mass="12205">MGKDDDIIYDDDNAVKFIRKTLDAPVSKKVGDDDIYYIIDLIYDFYESKGFMDDDTDDGEIEFADDELIDYALSNAKKDGFEKLTEEEISAIIEGELAYCESIGIFK</sequence>
<proteinExistence type="predicted"/>